<organism evidence="13 14">
    <name type="scientific">Morchella conica CCBAS932</name>
    <dbReference type="NCBI Taxonomy" id="1392247"/>
    <lineage>
        <taxon>Eukaryota</taxon>
        <taxon>Fungi</taxon>
        <taxon>Dikarya</taxon>
        <taxon>Ascomycota</taxon>
        <taxon>Pezizomycotina</taxon>
        <taxon>Pezizomycetes</taxon>
        <taxon>Pezizales</taxon>
        <taxon>Morchellaceae</taxon>
        <taxon>Morchella</taxon>
    </lineage>
</organism>
<feature type="compositionally biased region" description="Pro residues" evidence="10">
    <location>
        <begin position="92"/>
        <end position="103"/>
    </location>
</feature>
<gene>
    <name evidence="13" type="ORF">P167DRAFT_578946</name>
</gene>
<dbReference type="InParanoid" id="A0A3N4KBB1"/>
<dbReference type="GO" id="GO:0006896">
    <property type="term" value="P:Golgi to vacuole transport"/>
    <property type="evidence" value="ECO:0007669"/>
    <property type="project" value="UniProtKB-ARBA"/>
</dbReference>
<protein>
    <recommendedName>
        <fullName evidence="12">t-SNARE coiled-coil homology domain-containing protein</fullName>
    </recommendedName>
</protein>
<dbReference type="FunCoup" id="A0A3N4KBB1">
    <property type="interactions" value="269"/>
</dbReference>
<evidence type="ECO:0000256" key="11">
    <source>
        <dbReference type="SAM" id="Phobius"/>
    </source>
</evidence>
<reference evidence="13 14" key="1">
    <citation type="journal article" date="2018" name="Nat. Ecol. Evol.">
        <title>Pezizomycetes genomes reveal the molecular basis of ectomycorrhizal truffle lifestyle.</title>
        <authorList>
            <person name="Murat C."/>
            <person name="Payen T."/>
            <person name="Noel B."/>
            <person name="Kuo A."/>
            <person name="Morin E."/>
            <person name="Chen J."/>
            <person name="Kohler A."/>
            <person name="Krizsan K."/>
            <person name="Balestrini R."/>
            <person name="Da Silva C."/>
            <person name="Montanini B."/>
            <person name="Hainaut M."/>
            <person name="Levati E."/>
            <person name="Barry K.W."/>
            <person name="Belfiori B."/>
            <person name="Cichocki N."/>
            <person name="Clum A."/>
            <person name="Dockter R.B."/>
            <person name="Fauchery L."/>
            <person name="Guy J."/>
            <person name="Iotti M."/>
            <person name="Le Tacon F."/>
            <person name="Lindquist E.A."/>
            <person name="Lipzen A."/>
            <person name="Malagnac F."/>
            <person name="Mello A."/>
            <person name="Molinier V."/>
            <person name="Miyauchi S."/>
            <person name="Poulain J."/>
            <person name="Riccioni C."/>
            <person name="Rubini A."/>
            <person name="Sitrit Y."/>
            <person name="Splivallo R."/>
            <person name="Traeger S."/>
            <person name="Wang M."/>
            <person name="Zifcakova L."/>
            <person name="Wipf D."/>
            <person name="Zambonelli A."/>
            <person name="Paolocci F."/>
            <person name="Nowrousian M."/>
            <person name="Ottonello S."/>
            <person name="Baldrian P."/>
            <person name="Spatafora J.W."/>
            <person name="Henrissat B."/>
            <person name="Nagy L.G."/>
            <person name="Aury J.M."/>
            <person name="Wincker P."/>
            <person name="Grigoriev I.V."/>
            <person name="Bonfante P."/>
            <person name="Martin F.M."/>
        </authorList>
    </citation>
    <scope>NUCLEOTIDE SEQUENCE [LARGE SCALE GENOMIC DNA]</scope>
    <source>
        <strain evidence="13 14">CCBAS932</strain>
    </source>
</reference>
<evidence type="ECO:0000256" key="3">
    <source>
        <dbReference type="ARBA" id="ARBA00022448"/>
    </source>
</evidence>
<dbReference type="SMART" id="SM00397">
    <property type="entry name" value="t_SNARE"/>
    <property type="match status" value="1"/>
</dbReference>
<evidence type="ECO:0000259" key="12">
    <source>
        <dbReference type="PROSITE" id="PS50192"/>
    </source>
</evidence>
<keyword evidence="3" id="KW-0813">Transport</keyword>
<feature type="coiled-coil region" evidence="9">
    <location>
        <begin position="40"/>
        <end position="67"/>
    </location>
</feature>
<evidence type="ECO:0000313" key="13">
    <source>
        <dbReference type="EMBL" id="RPB07797.1"/>
    </source>
</evidence>
<keyword evidence="4 11" id="KW-0812">Transmembrane</keyword>
<accession>A0A3N4KBB1</accession>
<dbReference type="GO" id="GO:0016020">
    <property type="term" value="C:membrane"/>
    <property type="evidence" value="ECO:0007669"/>
    <property type="project" value="UniProtKB-SubCell"/>
</dbReference>
<evidence type="ECO:0000256" key="9">
    <source>
        <dbReference type="SAM" id="Coils"/>
    </source>
</evidence>
<feature type="region of interest" description="Disordered" evidence="10">
    <location>
        <begin position="86"/>
        <end position="119"/>
    </location>
</feature>
<evidence type="ECO:0000256" key="4">
    <source>
        <dbReference type="ARBA" id="ARBA00022692"/>
    </source>
</evidence>
<dbReference type="InterPro" id="IPR000727">
    <property type="entry name" value="T_SNARE_dom"/>
</dbReference>
<evidence type="ECO:0000256" key="7">
    <source>
        <dbReference type="ARBA" id="ARBA00023054"/>
    </source>
</evidence>
<sequence length="247" mass="27384">MASTTADRLTLLQDHIRQTLHSRAGAARTPESDADIARSLSTLHAGIEQLEKEQQQLEEHGDSTSQVLREREDILIKLRTQHHDLHSLFTHPPSPSPPSPAPAPTTSIAPLRRSPSADTAAREALMGARETPSSLRKTVRFSDLDDNTQVLQLHQRVLEEQDEDLDRLSASIRNQRELSIQIGDELEGHVQLLDGVDELVERHTERLGGARRRLGGVVERGVKENGSLVVIVVLIVVLVVLIAVLKW</sequence>
<dbReference type="GO" id="GO:0015031">
    <property type="term" value="P:protein transport"/>
    <property type="evidence" value="ECO:0007669"/>
    <property type="project" value="UniProtKB-KW"/>
</dbReference>
<keyword evidence="6 11" id="KW-1133">Transmembrane helix</keyword>
<comment type="subcellular location">
    <subcellularLocation>
        <location evidence="2">Endomembrane system</location>
    </subcellularLocation>
    <subcellularLocation>
        <location evidence="1">Membrane</location>
        <topology evidence="1">Single-pass membrane protein</topology>
    </subcellularLocation>
</comment>
<keyword evidence="8 11" id="KW-0472">Membrane</keyword>
<feature type="domain" description="T-SNARE coiled-coil homology" evidence="12">
    <location>
        <begin position="155"/>
        <end position="217"/>
    </location>
</feature>
<dbReference type="STRING" id="1392247.A0A3N4KBB1"/>
<name>A0A3N4KBB1_9PEZI</name>
<feature type="transmembrane region" description="Helical" evidence="11">
    <location>
        <begin position="226"/>
        <end position="245"/>
    </location>
</feature>
<proteinExistence type="predicted"/>
<dbReference type="SUPFAM" id="SSF58038">
    <property type="entry name" value="SNARE fusion complex"/>
    <property type="match status" value="1"/>
</dbReference>
<evidence type="ECO:0000256" key="8">
    <source>
        <dbReference type="ARBA" id="ARBA00023136"/>
    </source>
</evidence>
<evidence type="ECO:0000256" key="2">
    <source>
        <dbReference type="ARBA" id="ARBA00004308"/>
    </source>
</evidence>
<evidence type="ECO:0000256" key="10">
    <source>
        <dbReference type="SAM" id="MobiDB-lite"/>
    </source>
</evidence>
<evidence type="ECO:0000313" key="14">
    <source>
        <dbReference type="Proteomes" id="UP000277580"/>
    </source>
</evidence>
<dbReference type="PROSITE" id="PS50192">
    <property type="entry name" value="T_SNARE"/>
    <property type="match status" value="1"/>
</dbReference>
<dbReference type="AlphaFoldDB" id="A0A3N4KBB1"/>
<dbReference type="Proteomes" id="UP000277580">
    <property type="component" value="Unassembled WGS sequence"/>
</dbReference>
<evidence type="ECO:0000256" key="5">
    <source>
        <dbReference type="ARBA" id="ARBA00022927"/>
    </source>
</evidence>
<keyword evidence="5" id="KW-0653">Protein transport</keyword>
<dbReference type="PANTHER" id="PTHR12791">
    <property type="entry name" value="GOLGI SNARE BET1-RELATED"/>
    <property type="match status" value="1"/>
</dbReference>
<dbReference type="EMBL" id="ML119175">
    <property type="protein sequence ID" value="RPB07797.1"/>
    <property type="molecule type" value="Genomic_DNA"/>
</dbReference>
<evidence type="ECO:0000256" key="1">
    <source>
        <dbReference type="ARBA" id="ARBA00004167"/>
    </source>
</evidence>
<dbReference type="GO" id="GO:0061025">
    <property type="term" value="P:membrane fusion"/>
    <property type="evidence" value="ECO:0007669"/>
    <property type="project" value="UniProtKB-ARBA"/>
</dbReference>
<dbReference type="Gene3D" id="1.20.5.110">
    <property type="match status" value="1"/>
</dbReference>
<dbReference type="GO" id="GO:0005768">
    <property type="term" value="C:endosome"/>
    <property type="evidence" value="ECO:0007669"/>
    <property type="project" value="UniProtKB-ARBA"/>
</dbReference>
<keyword evidence="14" id="KW-1185">Reference proteome</keyword>
<dbReference type="CDD" id="cd15859">
    <property type="entry name" value="SNARE_SYN8"/>
    <property type="match status" value="1"/>
</dbReference>
<dbReference type="OrthoDB" id="244190at2759"/>
<dbReference type="FunFam" id="1.20.5.110:FF:000060">
    <property type="entry name" value="SNARE complex subunit (Syn8)"/>
    <property type="match status" value="1"/>
</dbReference>
<evidence type="ECO:0000256" key="6">
    <source>
        <dbReference type="ARBA" id="ARBA00022989"/>
    </source>
</evidence>
<keyword evidence="7 9" id="KW-0175">Coiled coil</keyword>
<feature type="coiled-coil region" evidence="9">
    <location>
        <begin position="151"/>
        <end position="178"/>
    </location>
</feature>